<keyword evidence="5 7" id="KW-1133">Transmembrane helix</keyword>
<dbReference type="CDD" id="cd06261">
    <property type="entry name" value="TM_PBP2"/>
    <property type="match status" value="1"/>
</dbReference>
<proteinExistence type="inferred from homology"/>
<dbReference type="Gene3D" id="1.10.3720.10">
    <property type="entry name" value="MetI-like"/>
    <property type="match status" value="1"/>
</dbReference>
<gene>
    <name evidence="9" type="ORF">SAMN02745136_03414</name>
</gene>
<dbReference type="InterPro" id="IPR000515">
    <property type="entry name" value="MetI-like"/>
</dbReference>
<accession>A0A1M6VLV9</accession>
<keyword evidence="4 7" id="KW-0812">Transmembrane</keyword>
<feature type="transmembrane region" description="Helical" evidence="7">
    <location>
        <begin position="42"/>
        <end position="62"/>
    </location>
</feature>
<feature type="transmembrane region" description="Helical" evidence="7">
    <location>
        <begin position="74"/>
        <end position="97"/>
    </location>
</feature>
<sequence length="277" mass="30845">MKKGKKIFVKIFMYAVLLFTIVISIFPILWVIMSAFKTNAQILGNPFSLPTGISFGAFKYIFKNYNFHIYTLNSLLISTSATVISLIIYAMGGYVIAKFRFPGKNFIFALFTITLLVPAQSKAQPLFSLIMKINLYDNIWGVALVYISFGLAMSMFILKSTFMSIPKSLDEAAAIEGAGFFTVFWKINLPLAKNGLATAGILMFLNNWNEYFYASLLTAADRNRTLPIALQFFNEAFSYDYTRLFAALTIVVIPGIVLYALSQEQVQASVAATGVKG</sequence>
<feature type="domain" description="ABC transmembrane type-1" evidence="8">
    <location>
        <begin position="71"/>
        <end position="262"/>
    </location>
</feature>
<dbReference type="AlphaFoldDB" id="A0A1M6VLV9"/>
<evidence type="ECO:0000256" key="2">
    <source>
        <dbReference type="ARBA" id="ARBA00022448"/>
    </source>
</evidence>
<evidence type="ECO:0000256" key="6">
    <source>
        <dbReference type="ARBA" id="ARBA00023136"/>
    </source>
</evidence>
<evidence type="ECO:0000313" key="10">
    <source>
        <dbReference type="Proteomes" id="UP000184386"/>
    </source>
</evidence>
<dbReference type="PROSITE" id="PS50928">
    <property type="entry name" value="ABC_TM1"/>
    <property type="match status" value="1"/>
</dbReference>
<dbReference type="RefSeq" id="WP_073278061.1">
    <property type="nucleotide sequence ID" value="NZ_FRAC01000018.1"/>
</dbReference>
<name>A0A1M6VLV9_9FIRM</name>
<protein>
    <submittedName>
        <fullName evidence="9">Raffinose/stachyose/melibiose transport system permease protein</fullName>
    </submittedName>
</protein>
<dbReference type="PANTHER" id="PTHR43744:SF12">
    <property type="entry name" value="ABC TRANSPORTER PERMEASE PROTEIN MG189-RELATED"/>
    <property type="match status" value="1"/>
</dbReference>
<evidence type="ECO:0000259" key="8">
    <source>
        <dbReference type="PROSITE" id="PS50928"/>
    </source>
</evidence>
<evidence type="ECO:0000256" key="4">
    <source>
        <dbReference type="ARBA" id="ARBA00022692"/>
    </source>
</evidence>
<evidence type="ECO:0000256" key="7">
    <source>
        <dbReference type="RuleBase" id="RU363032"/>
    </source>
</evidence>
<evidence type="ECO:0000256" key="1">
    <source>
        <dbReference type="ARBA" id="ARBA00004651"/>
    </source>
</evidence>
<keyword evidence="2 7" id="KW-0813">Transport</keyword>
<dbReference type="Proteomes" id="UP000184386">
    <property type="component" value="Unassembled WGS sequence"/>
</dbReference>
<feature type="transmembrane region" description="Helical" evidence="7">
    <location>
        <begin position="12"/>
        <end position="36"/>
    </location>
</feature>
<dbReference type="EMBL" id="FRAC01000018">
    <property type="protein sequence ID" value="SHK82341.1"/>
    <property type="molecule type" value="Genomic_DNA"/>
</dbReference>
<comment type="subcellular location">
    <subcellularLocation>
        <location evidence="1 7">Cell membrane</location>
        <topology evidence="1 7">Multi-pass membrane protein</topology>
    </subcellularLocation>
</comment>
<dbReference type="Pfam" id="PF00528">
    <property type="entry name" value="BPD_transp_1"/>
    <property type="match status" value="1"/>
</dbReference>
<dbReference type="OrthoDB" id="42677at2"/>
<feature type="transmembrane region" description="Helical" evidence="7">
    <location>
        <begin position="103"/>
        <end position="119"/>
    </location>
</feature>
<dbReference type="SUPFAM" id="SSF161098">
    <property type="entry name" value="MetI-like"/>
    <property type="match status" value="1"/>
</dbReference>
<organism evidence="9 10">
    <name type="scientific">Anaerocolumna jejuensis DSM 15929</name>
    <dbReference type="NCBI Taxonomy" id="1121322"/>
    <lineage>
        <taxon>Bacteria</taxon>
        <taxon>Bacillati</taxon>
        <taxon>Bacillota</taxon>
        <taxon>Clostridia</taxon>
        <taxon>Lachnospirales</taxon>
        <taxon>Lachnospiraceae</taxon>
        <taxon>Anaerocolumna</taxon>
    </lineage>
</organism>
<comment type="similarity">
    <text evidence="7">Belongs to the binding-protein-dependent transport system permease family.</text>
</comment>
<keyword evidence="6 7" id="KW-0472">Membrane</keyword>
<keyword evidence="3" id="KW-1003">Cell membrane</keyword>
<dbReference type="InterPro" id="IPR035906">
    <property type="entry name" value="MetI-like_sf"/>
</dbReference>
<dbReference type="PANTHER" id="PTHR43744">
    <property type="entry name" value="ABC TRANSPORTER PERMEASE PROTEIN MG189-RELATED-RELATED"/>
    <property type="match status" value="1"/>
</dbReference>
<feature type="transmembrane region" description="Helical" evidence="7">
    <location>
        <begin position="241"/>
        <end position="261"/>
    </location>
</feature>
<evidence type="ECO:0000256" key="3">
    <source>
        <dbReference type="ARBA" id="ARBA00022475"/>
    </source>
</evidence>
<evidence type="ECO:0000313" key="9">
    <source>
        <dbReference type="EMBL" id="SHK82341.1"/>
    </source>
</evidence>
<dbReference type="STRING" id="1121322.SAMN02745136_03414"/>
<keyword evidence="10" id="KW-1185">Reference proteome</keyword>
<dbReference type="GO" id="GO:0055085">
    <property type="term" value="P:transmembrane transport"/>
    <property type="evidence" value="ECO:0007669"/>
    <property type="project" value="InterPro"/>
</dbReference>
<dbReference type="GO" id="GO:0005886">
    <property type="term" value="C:plasma membrane"/>
    <property type="evidence" value="ECO:0007669"/>
    <property type="project" value="UniProtKB-SubCell"/>
</dbReference>
<feature type="transmembrane region" description="Helical" evidence="7">
    <location>
        <begin position="139"/>
        <end position="158"/>
    </location>
</feature>
<evidence type="ECO:0000256" key="5">
    <source>
        <dbReference type="ARBA" id="ARBA00022989"/>
    </source>
</evidence>
<reference evidence="9 10" key="1">
    <citation type="submission" date="2016-11" db="EMBL/GenBank/DDBJ databases">
        <authorList>
            <person name="Jaros S."/>
            <person name="Januszkiewicz K."/>
            <person name="Wedrychowicz H."/>
        </authorList>
    </citation>
    <scope>NUCLEOTIDE SEQUENCE [LARGE SCALE GENOMIC DNA]</scope>
    <source>
        <strain evidence="9 10">DSM 15929</strain>
    </source>
</reference>